<dbReference type="PANTHER" id="PTHR31149:SF7">
    <property type="entry name" value="EXPRESSED PROTEIN"/>
    <property type="match status" value="1"/>
</dbReference>
<dbReference type="EnsemblPlants" id="Kaladp0055s0085.6.v1.1">
    <property type="protein sequence ID" value="Kaladp0055s0085.6.v1.1"/>
    <property type="gene ID" value="Kaladp0055s0085.v1.1"/>
</dbReference>
<protein>
    <submittedName>
        <fullName evidence="5">Uncharacterized protein</fullName>
    </submittedName>
</protein>
<organism evidence="5 6">
    <name type="scientific">Kalanchoe fedtschenkoi</name>
    <name type="common">Lavender scallops</name>
    <name type="synonym">South American air plant</name>
    <dbReference type="NCBI Taxonomy" id="63787"/>
    <lineage>
        <taxon>Eukaryota</taxon>
        <taxon>Viridiplantae</taxon>
        <taxon>Streptophyta</taxon>
        <taxon>Embryophyta</taxon>
        <taxon>Tracheophyta</taxon>
        <taxon>Spermatophyta</taxon>
        <taxon>Magnoliopsida</taxon>
        <taxon>eudicotyledons</taxon>
        <taxon>Gunneridae</taxon>
        <taxon>Pentapetalae</taxon>
        <taxon>Saxifragales</taxon>
        <taxon>Crassulaceae</taxon>
        <taxon>Kalanchoe</taxon>
    </lineage>
</organism>
<sequence>MSDNNDDDIHQTQSCKNDERLEHQTNLLSKMSKDKDSSNIEDQEPMELQLKLKAQEEEIHSLREQIALASIKELQLLKEKCALERILSELRLAVDERQRERITSSMNELTGRKADVEENVRLAENLKDVEEERYIFMSSTLSILADYDIWPRVYNASSISNNIKCLHDKLQWKIQSGHTKIGELNYAAEGVHNDNSSGLSLPVQGKNNLTAHGQFSTEHQVDQISDMTRYMHLNAPLQSGDHIQTPKFGNMQDFSFNTQREVATSIANKSVYRGMDVNADERTEDISGYPPNMYNDVNSVYSEDEAPGIEGFQIIGDAKPGCKLLGCGFPVRGTSLCMFQWVRHLPDGTRDYIEGATNPEYVVTADDVDRLIAVECIPMDDHNRQGEIVRLFANDQKKITCEPDMQLEIDTYLAKGQARFVVDLLMDSPDNWEPATLTLRKSSFQIKSNNGGHEIISETYSKDSSIKVPCGLSTQFVLITSDGSSYPFSTNSVRIRDTLVLTMRMFQSKALDERRKGKV</sequence>
<feature type="coiled-coil region" evidence="1">
    <location>
        <begin position="99"/>
        <end position="133"/>
    </location>
</feature>
<dbReference type="Pfam" id="PF23080">
    <property type="entry name" value="DUF7046"/>
    <property type="match status" value="1"/>
</dbReference>
<dbReference type="InterPro" id="IPR056284">
    <property type="entry name" value="AIR9-like_A9"/>
</dbReference>
<dbReference type="Gramene" id="Kaladp0055s0085.1.v1.1">
    <property type="protein sequence ID" value="Kaladp0055s0085.1.v1.1"/>
    <property type="gene ID" value="Kaladp0055s0085.v1.1"/>
</dbReference>
<feature type="domain" description="AIR9-like A9" evidence="4">
    <location>
        <begin position="336"/>
        <end position="389"/>
    </location>
</feature>
<dbReference type="GO" id="GO:0005886">
    <property type="term" value="C:plasma membrane"/>
    <property type="evidence" value="ECO:0007669"/>
    <property type="project" value="TreeGrafter"/>
</dbReference>
<dbReference type="InterPro" id="IPR055474">
    <property type="entry name" value="DUF7046"/>
</dbReference>
<dbReference type="Pfam" id="PF23197">
    <property type="entry name" value="IG_AIR9"/>
    <property type="match status" value="1"/>
</dbReference>
<feature type="domain" description="DUF7046" evidence="3">
    <location>
        <begin position="430"/>
        <end position="518"/>
    </location>
</feature>
<dbReference type="EnsemblPlants" id="Kaladp0055s0085.4.v1.1">
    <property type="protein sequence ID" value="Kaladp0055s0085.4.v1.1"/>
    <property type="gene ID" value="Kaladp0055s0085.v1.1"/>
</dbReference>
<dbReference type="Gene3D" id="2.60.40.2700">
    <property type="match status" value="1"/>
</dbReference>
<dbReference type="Gramene" id="Kaladp0055s0085.3.v1.1">
    <property type="protein sequence ID" value="Kaladp0055s0085.3.v1.1"/>
    <property type="gene ID" value="Kaladp0055s0085.v1.1"/>
</dbReference>
<dbReference type="Proteomes" id="UP000594263">
    <property type="component" value="Unplaced"/>
</dbReference>
<evidence type="ECO:0000313" key="5">
    <source>
        <dbReference type="EnsemblPlants" id="Kaladp0055s0085.7.v1.1"/>
    </source>
</evidence>
<evidence type="ECO:0000259" key="4">
    <source>
        <dbReference type="Pfam" id="PF23197"/>
    </source>
</evidence>
<dbReference type="FunFam" id="2.60.40.2700:FF:000001">
    <property type="entry name" value="Transmembrane protein"/>
    <property type="match status" value="1"/>
</dbReference>
<dbReference type="OMA" id="KACNDRI"/>
<dbReference type="Gramene" id="Kaladp0055s0085.6.v1.1">
    <property type="protein sequence ID" value="Kaladp0055s0085.6.v1.1"/>
    <property type="gene ID" value="Kaladp0055s0085.v1.1"/>
</dbReference>
<evidence type="ECO:0000259" key="3">
    <source>
        <dbReference type="Pfam" id="PF23080"/>
    </source>
</evidence>
<keyword evidence="1" id="KW-0175">Coiled coil</keyword>
<dbReference type="PANTHER" id="PTHR31149">
    <property type="entry name" value="EXPRESSED PROTEIN"/>
    <property type="match status" value="1"/>
</dbReference>
<keyword evidence="6" id="KW-1185">Reference proteome</keyword>
<dbReference type="EnsemblPlants" id="Kaladp0055s0085.5.v1.1">
    <property type="protein sequence ID" value="Kaladp0055s0085.5.v1.1"/>
    <property type="gene ID" value="Kaladp0055s0085.v1.1"/>
</dbReference>
<dbReference type="EnsemblPlants" id="Kaladp0055s0085.1.v1.1">
    <property type="protein sequence ID" value="Kaladp0055s0085.1.v1.1"/>
    <property type="gene ID" value="Kaladp0055s0085.v1.1"/>
</dbReference>
<dbReference type="EnsemblPlants" id="Kaladp0055s0085.3.v1.1">
    <property type="protein sequence ID" value="Kaladp0055s0085.3.v1.1"/>
    <property type="gene ID" value="Kaladp0055s0085.v1.1"/>
</dbReference>
<dbReference type="EnsemblPlants" id="Kaladp0055s0085.7.v1.1">
    <property type="protein sequence ID" value="Kaladp0055s0085.7.v1.1"/>
    <property type="gene ID" value="Kaladp0055s0085.v1.1"/>
</dbReference>
<reference evidence="5" key="1">
    <citation type="submission" date="2021-01" db="UniProtKB">
        <authorList>
            <consortium name="EnsemblPlants"/>
        </authorList>
    </citation>
    <scope>IDENTIFICATION</scope>
</reference>
<evidence type="ECO:0000313" key="6">
    <source>
        <dbReference type="Proteomes" id="UP000594263"/>
    </source>
</evidence>
<dbReference type="Gramene" id="Kaladp0055s0085.7.v1.1">
    <property type="protein sequence ID" value="Kaladp0055s0085.7.v1.1"/>
    <property type="gene ID" value="Kaladp0055s0085.v1.1"/>
</dbReference>
<evidence type="ECO:0000256" key="1">
    <source>
        <dbReference type="SAM" id="Coils"/>
    </source>
</evidence>
<name>A0A7N0U5G5_KALFE</name>
<accession>A0A7N0U5G5</accession>
<dbReference type="Gramene" id="Kaladp0055s0085.4.v1.1">
    <property type="protein sequence ID" value="Kaladp0055s0085.4.v1.1"/>
    <property type="gene ID" value="Kaladp0055s0085.v1.1"/>
</dbReference>
<evidence type="ECO:0000256" key="2">
    <source>
        <dbReference type="SAM" id="MobiDB-lite"/>
    </source>
</evidence>
<feature type="region of interest" description="Disordered" evidence="2">
    <location>
        <begin position="1"/>
        <end position="41"/>
    </location>
</feature>
<dbReference type="Gramene" id="Kaladp0055s0085.5.v1.1">
    <property type="protein sequence ID" value="Kaladp0055s0085.5.v1.1"/>
    <property type="gene ID" value="Kaladp0055s0085.v1.1"/>
</dbReference>
<proteinExistence type="predicted"/>
<dbReference type="AlphaFoldDB" id="A0A7N0U5G5"/>